<feature type="region of interest" description="Disordered" evidence="1">
    <location>
        <begin position="1250"/>
        <end position="1309"/>
    </location>
</feature>
<dbReference type="OrthoDB" id="545384at2759"/>
<feature type="compositionally biased region" description="Low complexity" evidence="1">
    <location>
        <begin position="1272"/>
        <end position="1293"/>
    </location>
</feature>
<feature type="compositionally biased region" description="Polar residues" evidence="1">
    <location>
        <begin position="1023"/>
        <end position="1040"/>
    </location>
</feature>
<dbReference type="SUPFAM" id="SSF53850">
    <property type="entry name" value="Periplasmic binding protein-like II"/>
    <property type="match status" value="1"/>
</dbReference>
<feature type="compositionally biased region" description="Low complexity" evidence="1">
    <location>
        <begin position="709"/>
        <end position="718"/>
    </location>
</feature>
<feature type="compositionally biased region" description="Polar residues" evidence="1">
    <location>
        <begin position="690"/>
        <end position="699"/>
    </location>
</feature>
<dbReference type="InterPro" id="IPR050490">
    <property type="entry name" value="Bact_solute-bd_prot1"/>
</dbReference>
<dbReference type="Gene3D" id="3.40.190.10">
    <property type="entry name" value="Periplasmic binding protein-like II"/>
    <property type="match status" value="1"/>
</dbReference>
<proteinExistence type="predicted"/>
<dbReference type="PANTHER" id="PTHR43649">
    <property type="entry name" value="ARABINOSE-BINDING PROTEIN-RELATED"/>
    <property type="match status" value="1"/>
</dbReference>
<keyword evidence="5" id="KW-1185">Reference proteome</keyword>
<feature type="region of interest" description="Disordered" evidence="1">
    <location>
        <begin position="2192"/>
        <end position="2218"/>
    </location>
</feature>
<feature type="region of interest" description="Disordered" evidence="1">
    <location>
        <begin position="1761"/>
        <end position="1823"/>
    </location>
</feature>
<dbReference type="InterPro" id="IPR029787">
    <property type="entry name" value="Nucleotide_cyclase"/>
</dbReference>
<keyword evidence="2" id="KW-0472">Membrane</keyword>
<feature type="compositionally biased region" description="Polar residues" evidence="1">
    <location>
        <begin position="998"/>
        <end position="1009"/>
    </location>
</feature>
<accession>A0A835WK02</accession>
<dbReference type="PROSITE" id="PS50125">
    <property type="entry name" value="GUANYLATE_CYCLASE_2"/>
    <property type="match status" value="1"/>
</dbReference>
<dbReference type="InterPro" id="IPR001054">
    <property type="entry name" value="A/G_cyclase"/>
</dbReference>
<feature type="compositionally biased region" description="Low complexity" evidence="1">
    <location>
        <begin position="1801"/>
        <end position="1813"/>
    </location>
</feature>
<keyword evidence="2" id="KW-1133">Transmembrane helix</keyword>
<feature type="compositionally biased region" description="Gly residues" evidence="1">
    <location>
        <begin position="2091"/>
        <end position="2110"/>
    </location>
</feature>
<feature type="compositionally biased region" description="Low complexity" evidence="1">
    <location>
        <begin position="1942"/>
        <end position="1958"/>
    </location>
</feature>
<evidence type="ECO:0000313" key="4">
    <source>
        <dbReference type="EMBL" id="KAG2449099.1"/>
    </source>
</evidence>
<comment type="caution">
    <text evidence="4">The sequence shown here is derived from an EMBL/GenBank/DDBJ whole genome shotgun (WGS) entry which is preliminary data.</text>
</comment>
<organism evidence="4 5">
    <name type="scientific">Chlamydomonas schloesseri</name>
    <dbReference type="NCBI Taxonomy" id="2026947"/>
    <lineage>
        <taxon>Eukaryota</taxon>
        <taxon>Viridiplantae</taxon>
        <taxon>Chlorophyta</taxon>
        <taxon>core chlorophytes</taxon>
        <taxon>Chlorophyceae</taxon>
        <taxon>CS clade</taxon>
        <taxon>Chlamydomonadales</taxon>
        <taxon>Chlamydomonadaceae</taxon>
        <taxon>Chlamydomonas</taxon>
    </lineage>
</organism>
<evidence type="ECO:0000259" key="3">
    <source>
        <dbReference type="PROSITE" id="PS50125"/>
    </source>
</evidence>
<evidence type="ECO:0000256" key="1">
    <source>
        <dbReference type="SAM" id="MobiDB-lite"/>
    </source>
</evidence>
<dbReference type="GO" id="GO:0035556">
    <property type="term" value="P:intracellular signal transduction"/>
    <property type="evidence" value="ECO:0007669"/>
    <property type="project" value="InterPro"/>
</dbReference>
<keyword evidence="2" id="KW-0812">Transmembrane</keyword>
<dbReference type="Proteomes" id="UP000613740">
    <property type="component" value="Unassembled WGS sequence"/>
</dbReference>
<feature type="region of interest" description="Disordered" evidence="1">
    <location>
        <begin position="936"/>
        <end position="1042"/>
    </location>
</feature>
<feature type="domain" description="Guanylate cyclase" evidence="3">
    <location>
        <begin position="532"/>
        <end position="592"/>
    </location>
</feature>
<feature type="compositionally biased region" description="Polar residues" evidence="1">
    <location>
        <begin position="1395"/>
        <end position="1405"/>
    </location>
</feature>
<feature type="region of interest" description="Disordered" evidence="1">
    <location>
        <begin position="1836"/>
        <end position="1870"/>
    </location>
</feature>
<evidence type="ECO:0000313" key="5">
    <source>
        <dbReference type="Proteomes" id="UP000613740"/>
    </source>
</evidence>
<dbReference type="GO" id="GO:0009190">
    <property type="term" value="P:cyclic nucleotide biosynthetic process"/>
    <property type="evidence" value="ECO:0007669"/>
    <property type="project" value="InterPro"/>
</dbReference>
<feature type="compositionally biased region" description="Low complexity" evidence="1">
    <location>
        <begin position="1375"/>
        <end position="1393"/>
    </location>
</feature>
<dbReference type="SUPFAM" id="SSF55073">
    <property type="entry name" value="Nucleotide cyclase"/>
    <property type="match status" value="1"/>
</dbReference>
<dbReference type="PANTHER" id="PTHR43649:SF12">
    <property type="entry name" value="DIACETYLCHITOBIOSE BINDING PROTEIN DASA"/>
    <property type="match status" value="1"/>
</dbReference>
<gene>
    <name evidence="4" type="ORF">HYH02_005847</name>
</gene>
<reference evidence="4" key="1">
    <citation type="journal article" date="2020" name="bioRxiv">
        <title>Comparative genomics of Chlamydomonas.</title>
        <authorList>
            <person name="Craig R.J."/>
            <person name="Hasan A.R."/>
            <person name="Ness R.W."/>
            <person name="Keightley P.D."/>
        </authorList>
    </citation>
    <scope>NUCLEOTIDE SEQUENCE</scope>
    <source>
        <strain evidence="4">CCAP 11/173</strain>
    </source>
</reference>
<feature type="transmembrane region" description="Helical" evidence="2">
    <location>
        <begin position="322"/>
        <end position="344"/>
    </location>
</feature>
<dbReference type="EMBL" id="JAEHOD010000015">
    <property type="protein sequence ID" value="KAG2449099.1"/>
    <property type="molecule type" value="Genomic_DNA"/>
</dbReference>
<feature type="region of interest" description="Disordered" evidence="1">
    <location>
        <begin position="632"/>
        <end position="718"/>
    </location>
</feature>
<feature type="region of interest" description="Disordered" evidence="1">
    <location>
        <begin position="2085"/>
        <end position="2116"/>
    </location>
</feature>
<protein>
    <recommendedName>
        <fullName evidence="3">Guanylate cyclase domain-containing protein</fullName>
    </recommendedName>
</protein>
<feature type="region of interest" description="Disordered" evidence="1">
    <location>
        <begin position="1937"/>
        <end position="1958"/>
    </location>
</feature>
<feature type="transmembrane region" description="Helical" evidence="2">
    <location>
        <begin position="480"/>
        <end position="505"/>
    </location>
</feature>
<dbReference type="Gene3D" id="3.30.70.1230">
    <property type="entry name" value="Nucleotide cyclase"/>
    <property type="match status" value="2"/>
</dbReference>
<name>A0A835WK02_9CHLO</name>
<feature type="region of interest" description="Disordered" evidence="1">
    <location>
        <begin position="1359"/>
        <end position="1430"/>
    </location>
</feature>
<feature type="region of interest" description="Disordered" evidence="1">
    <location>
        <begin position="853"/>
        <end position="881"/>
    </location>
</feature>
<evidence type="ECO:0000256" key="2">
    <source>
        <dbReference type="SAM" id="Phobius"/>
    </source>
</evidence>
<feature type="compositionally biased region" description="Low complexity" evidence="1">
    <location>
        <begin position="969"/>
        <end position="981"/>
    </location>
</feature>
<sequence>MPALLALVLQGNPLAPGPGVNYTALTALGFVLARGALLKDPLPPTASRGYDIMFTTSSGFGDAAQVPGKLPDLSLLVAQDPVLDWRGLPAQFRGAGVTYDHAVRAIPVLAAPYVMYYRRDIFERDNLSAPQTWEEFTELAERYHNGSDGLNGACIMSIGCRAESIMMRTIFGSYVQAEGPSQGLFWDAATMEPLFNSEAGEAALKIFRRLRRVGPTASDAPACLRRHFLKGECLMALDDGSLFKLANIGGPGMTGMRGKLGVAPMPGSTRVLDRRSRRLVPCDNKRCPLAQGVSQDLPVNRPIALGSILFLINGLSTLGQQLLSYTLAAALVSPAALGIDGLLLEPNELLPMRAADMDLANAPRWVKRGYDAGDVARFLVAYQATTANVNQNTDLKIRLSQNVSDVLLAASLTFLNQSTPLEALPGILKQVDAALTAIAEAQGAAAFADEYRRSLNWVDPHKASSTATGAPRPDSDSQNLGLLVGLPVALAVSALVFTVAALYWWRRGARRKTRAKALRAVTEAPGPGPDTTLVLTDIEGSTTLWDKMSDVMNLALDTHNSIVRELLGRHRGYECLTEGDSFVLAWHRSAHALAFCLDLQQALLQAQWPEELLSASEELCGHMEGSPLPITMVPARGPPSNGAMTRPWQPPGAAGGGRIKSRHHTALAAATSASGGGTVGRMPTPPASRAQLSWTSSQKQRQDSPLPPLAQQQQLQQQLKQPSQYSLEVATATVAMAGAGSSCTSAGPHCFMRDHASIATATATSTGAVGMPVRFRFTDGYGTGSAAMERQAPSTLEAVEESADGAAVGDALVTAQQAVALPGGYSEGWQQQQRLVGDRYWQPPVMLADAFSASQRPADVSGDAAATDTSGGGGHGSRTAPPLRERQAMLTLSAGPSRNLASTVIGQESLAAGSSIESEAVVGSYRNAIGGASMESEVGAGSRQQTADGSEAAAARPNVSGGRAPPPRAASSTSRPAPLLATQAPAESAASSPVDLTPGQSNKRSTSLAQAFKKLQQQQQQQLSPTARLTHQASPASPYSTGRALGQRIPSIGIALQASLLQSPAAASSVGGGMTATGSGTHSPLAYGNRMRSMTQKAVSVSTWVGVGCGAAGAADSLAAATEADVIAGARSTPAERLRFDGLPVGTVDKQAYQQQTQQQPSVFGKPSAALSFLQDDELGLASAAVGGSGGGGGGSGAATVEELLRAQWVLLRGGGSMSATTTSIANAYASTGGAAPLASMEACAEDAVLGGSEDDSEVLGRERATSPLPRRPASMAAAPARGVSGTGKATAGASGGQQPFLQSPSLRLADDPAPEARLCSVGGDVAASPSTAPGAVAAACSSRHVSGDWQAAVDRVTADPAGGNAGMPTGPPRSSLSQLQAAMASTSAAPATGVDTSGPGSSRLLSAGHPPWAAPAAGRTSARRASLDAGMAAALEQPPAAVVPASGPRASRNHAGSIWTSGIVTVTTGGGYALGAGASHLPGVTPTACAADSITGGGWASGSVTAALSRAITQHRGKGPAPPSALVVPTQDASAAGAAAPAAPAGAAAAAGGVVVFRGLRVRVGMSCGVLSEADVLRAPWKNARVQYSGLCMRLAKLVSDAAHGGMVLLSESARRALEATLVNAPEELEKVLRKHQPLLAWMGAHHLAPDLPPQQLYQLVSGALLPRLVLLSARPLRTQGVVHPLGGVLAAPVRQAAAARLSVSGVATLLAWNAEVTERALGLLHRVLLDLLRELGERVYVVEGADGWRAGGGLGMGGGGASSFQHRSYHPSDYGGPSPAQSQRSHRSQKNQPLPPLSPLAQQQLAPASGQSEGGGAAATAPVAAAVEATLQRTPNASFHGRGTNRGTGADQTASGGGDDTDDEGRTSRTLRSQAQLILNGQQDLPLQGQSQRLVRAAEPDPVAAAGACSAPLASTGVTSGRQAALVPARNVTASATANAAPRGKQPAAGRAAGKAAAQLGERQQPGVFTAVFEDPNAAATFMLRVLMVMPLLDWPVELLEHPLCEPLDLSQLAGGAGLMDGPLVDGGSAGAGAGAGRGVRRSSTAAVRRLSAAGLNVIQAAALAAGRVSTSNVRRELGMTASGHAGSPAGGITAGGAGSVHGGGARGGAPMSPSRRLMAAVRRAGSGGLTAHDERASCPVMPAADRGGMYGPLLAPKAAAEAGGAAAAQSISSGAPTAAAVTAAAPPPVVSAEGPTSTASTGLVHGLDPQPNAAAASPAPAAAVAGAGAAAAPQTIEATASRSSGSGGRMSQLGRTFFAGLRGAGAVVAGELGGVLPPPGSLGGHIVYRGKAWAVLNSLSKRGQIGQVLANASTHLRLRPDIAAAVKVVRKAE</sequence>